<feature type="transmembrane region" description="Helical" evidence="2">
    <location>
        <begin position="71"/>
        <end position="94"/>
    </location>
</feature>
<evidence type="ECO:0008006" key="4">
    <source>
        <dbReference type="Google" id="ProtNLM"/>
    </source>
</evidence>
<gene>
    <name evidence="3" type="ORF">METZ01_LOCUS127004</name>
</gene>
<dbReference type="EMBL" id="UINC01017790">
    <property type="protein sequence ID" value="SVA74150.1"/>
    <property type="molecule type" value="Genomic_DNA"/>
</dbReference>
<reference evidence="3" key="1">
    <citation type="submission" date="2018-05" db="EMBL/GenBank/DDBJ databases">
        <authorList>
            <person name="Lanie J.A."/>
            <person name="Ng W.-L."/>
            <person name="Kazmierczak K.M."/>
            <person name="Andrzejewski T.M."/>
            <person name="Davidsen T.M."/>
            <person name="Wayne K.J."/>
            <person name="Tettelin H."/>
            <person name="Glass J.I."/>
            <person name="Rusch D."/>
            <person name="Podicherti R."/>
            <person name="Tsui H.-C.T."/>
            <person name="Winkler M.E."/>
        </authorList>
    </citation>
    <scope>NUCLEOTIDE SEQUENCE</scope>
</reference>
<accession>A0A381YB78</accession>
<dbReference type="AlphaFoldDB" id="A0A381YB78"/>
<evidence type="ECO:0000256" key="1">
    <source>
        <dbReference type="SAM" id="Coils"/>
    </source>
</evidence>
<sequence length="352" mass="40393">MRSLLFIFIVLFSAISISGIAAAYSIIGLATLFAGAKIAIIAMGTSLEVGKLVAASWLYHNWRNINLPRTIRAYLTTSVIVLVFVTSMGIFGFLSKAHLDQVRPSSDNTVHIALIDRQILQENVVIDRAEKTLNLLDKALEVYLDKEYVSRGLKERKKQKEERDFLNNEIRVAMDKIAQLTLKKGNIELEQLKIEADVGPLKYVAELIYGDEAKEHFDEAVRWIIIVLIFVFDPLAVLLLIAANISIRERKLANEAKNKKKEKEINWQREATRAKTISQGLRDKQRFYKTFFSKLGKRDLKNRDYEDFFKAMGTEELMKLGLDPDEIRIKLDQIMEWNEPKDKPYLESGVKK</sequence>
<keyword evidence="1" id="KW-0175">Coiled coil</keyword>
<feature type="coiled-coil region" evidence="1">
    <location>
        <begin position="126"/>
        <end position="183"/>
    </location>
</feature>
<evidence type="ECO:0000313" key="3">
    <source>
        <dbReference type="EMBL" id="SVA74150.1"/>
    </source>
</evidence>
<keyword evidence="2" id="KW-0812">Transmembrane</keyword>
<feature type="transmembrane region" description="Helical" evidence="2">
    <location>
        <begin position="39"/>
        <end position="59"/>
    </location>
</feature>
<name>A0A381YB78_9ZZZZ</name>
<evidence type="ECO:0000256" key="2">
    <source>
        <dbReference type="SAM" id="Phobius"/>
    </source>
</evidence>
<keyword evidence="2" id="KW-1133">Transmembrane helix</keyword>
<protein>
    <recommendedName>
        <fullName evidence="4">DUF4407 domain-containing protein</fullName>
    </recommendedName>
</protein>
<keyword evidence="2" id="KW-0472">Membrane</keyword>
<feature type="transmembrane region" description="Helical" evidence="2">
    <location>
        <begin position="220"/>
        <end position="242"/>
    </location>
</feature>
<proteinExistence type="predicted"/>
<organism evidence="3">
    <name type="scientific">marine metagenome</name>
    <dbReference type="NCBI Taxonomy" id="408172"/>
    <lineage>
        <taxon>unclassified sequences</taxon>
        <taxon>metagenomes</taxon>
        <taxon>ecological metagenomes</taxon>
    </lineage>
</organism>